<dbReference type="EMBL" id="JAENHL010000007">
    <property type="protein sequence ID" value="MBK1867858.1"/>
    <property type="molecule type" value="Genomic_DNA"/>
</dbReference>
<accession>A0ACC5R5K2</accession>
<sequence>MDLHPPLIPLTPLPGNGLPEGLVATLVTAKDGRKLRAAYAVPNSPKGTVVLVCGRGDFIERWFETIADFVRRGFAVATFDFRGQGGSERAYEDRYRDGLKTFSEYDDDFTSFMMQVVLPDCPPPFYAIGHSTGGLVLLRALTKRTWFERAVLSAPLIGVDTGFWPLSVVRLLCAVAPKVGLGRLFLPGQSKLPIAPQNFPGNNLTSDQRRFHQATTTLAQQPDLGVGGPTFSWLNAALHALRQMNAFGKSMVFRSPILIVAAGRDRIVDNEATRRFCAAATGVSLAVIPEARHEILFERDSIREQFFAAFDAFTRA</sequence>
<dbReference type="Proteomes" id="UP000616151">
    <property type="component" value="Unassembled WGS sequence"/>
</dbReference>
<comment type="caution">
    <text evidence="1">The sequence shown here is derived from an EMBL/GenBank/DDBJ whole genome shotgun (WGS) entry which is preliminary data.</text>
</comment>
<proteinExistence type="predicted"/>
<evidence type="ECO:0000313" key="1">
    <source>
        <dbReference type="EMBL" id="MBK1867858.1"/>
    </source>
</evidence>
<name>A0ACC5R5K2_9HYPH</name>
<evidence type="ECO:0000313" key="2">
    <source>
        <dbReference type="Proteomes" id="UP000616151"/>
    </source>
</evidence>
<protein>
    <submittedName>
        <fullName evidence="1">Alpha/beta hydrolase</fullName>
    </submittedName>
</protein>
<gene>
    <name evidence="1" type="ORF">JHL16_15985</name>
</gene>
<keyword evidence="1" id="KW-0378">Hydrolase</keyword>
<reference evidence="1" key="1">
    <citation type="submission" date="2021-01" db="EMBL/GenBank/DDBJ databases">
        <authorList>
            <person name="Sun Q."/>
        </authorList>
    </citation>
    <scope>NUCLEOTIDE SEQUENCE</scope>
    <source>
        <strain evidence="1">YIM B02566</strain>
    </source>
</reference>
<keyword evidence="2" id="KW-1185">Reference proteome</keyword>
<organism evidence="1 2">
    <name type="scientific">Taklimakanibacter albus</name>
    <dbReference type="NCBI Taxonomy" id="2800327"/>
    <lineage>
        <taxon>Bacteria</taxon>
        <taxon>Pseudomonadati</taxon>
        <taxon>Pseudomonadota</taxon>
        <taxon>Alphaproteobacteria</taxon>
        <taxon>Hyphomicrobiales</taxon>
        <taxon>Aestuariivirgaceae</taxon>
        <taxon>Taklimakanibacter</taxon>
    </lineage>
</organism>